<evidence type="ECO:0000313" key="4">
    <source>
        <dbReference type="Proteomes" id="UP000550401"/>
    </source>
</evidence>
<dbReference type="SMART" id="SM00422">
    <property type="entry name" value="HTH_MERR"/>
    <property type="match status" value="1"/>
</dbReference>
<sequence>MRELDIGEVSRRSGVSASALRYYEEIGLVRPIGRRGLRRQYDEAVLERLALVALGRAAGFALEEIASIFATDGRPRIDRARLVARADELDATIRTLGAMRDGLRHAAVCRAPSHLECPTFRRLLRAAAAGAFDAVAPLPRPAGGARRAGKRSRS</sequence>
<dbReference type="InterPro" id="IPR000551">
    <property type="entry name" value="MerR-type_HTH_dom"/>
</dbReference>
<dbReference type="AlphaFoldDB" id="A0A839EYP4"/>
<gene>
    <name evidence="3" type="ORF">FHW12_000990</name>
</gene>
<proteinExistence type="predicted"/>
<dbReference type="InterPro" id="IPR009061">
    <property type="entry name" value="DNA-bd_dom_put_sf"/>
</dbReference>
<dbReference type="CDD" id="cd04781">
    <property type="entry name" value="HTH_MerR-like_sg6"/>
    <property type="match status" value="1"/>
</dbReference>
<dbReference type="Gene3D" id="1.10.1660.10">
    <property type="match status" value="1"/>
</dbReference>
<dbReference type="GO" id="GO:0003700">
    <property type="term" value="F:DNA-binding transcription factor activity"/>
    <property type="evidence" value="ECO:0007669"/>
    <property type="project" value="InterPro"/>
</dbReference>
<name>A0A839EYP4_9GAMM</name>
<dbReference type="Proteomes" id="UP000550401">
    <property type="component" value="Unassembled WGS sequence"/>
</dbReference>
<protein>
    <submittedName>
        <fullName evidence="3">DNA-binding transcriptional MerR regulator</fullName>
    </submittedName>
</protein>
<dbReference type="Pfam" id="PF13411">
    <property type="entry name" value="MerR_1"/>
    <property type="match status" value="1"/>
</dbReference>
<dbReference type="PROSITE" id="PS00552">
    <property type="entry name" value="HTH_MERR_1"/>
    <property type="match status" value="1"/>
</dbReference>
<dbReference type="SUPFAM" id="SSF46955">
    <property type="entry name" value="Putative DNA-binding domain"/>
    <property type="match status" value="1"/>
</dbReference>
<dbReference type="GO" id="GO:0003677">
    <property type="term" value="F:DNA binding"/>
    <property type="evidence" value="ECO:0007669"/>
    <property type="project" value="UniProtKB-KW"/>
</dbReference>
<evidence type="ECO:0000313" key="3">
    <source>
        <dbReference type="EMBL" id="MBA8886799.1"/>
    </source>
</evidence>
<evidence type="ECO:0000256" key="1">
    <source>
        <dbReference type="ARBA" id="ARBA00023125"/>
    </source>
</evidence>
<dbReference type="EMBL" id="JACGXL010000001">
    <property type="protein sequence ID" value="MBA8886799.1"/>
    <property type="molecule type" value="Genomic_DNA"/>
</dbReference>
<comment type="caution">
    <text evidence="3">The sequence shown here is derived from an EMBL/GenBank/DDBJ whole genome shotgun (WGS) entry which is preliminary data.</text>
</comment>
<dbReference type="PANTHER" id="PTHR30204">
    <property type="entry name" value="REDOX-CYCLING DRUG-SENSING TRANSCRIPTIONAL ACTIVATOR SOXR"/>
    <property type="match status" value="1"/>
</dbReference>
<organism evidence="3 4">
    <name type="scientific">Dokdonella fugitiva</name>
    <dbReference type="NCBI Taxonomy" id="328517"/>
    <lineage>
        <taxon>Bacteria</taxon>
        <taxon>Pseudomonadati</taxon>
        <taxon>Pseudomonadota</taxon>
        <taxon>Gammaproteobacteria</taxon>
        <taxon>Lysobacterales</taxon>
        <taxon>Rhodanobacteraceae</taxon>
        <taxon>Dokdonella</taxon>
    </lineage>
</organism>
<evidence type="ECO:0000259" key="2">
    <source>
        <dbReference type="PROSITE" id="PS50937"/>
    </source>
</evidence>
<feature type="domain" description="HTH merR-type" evidence="2">
    <location>
        <begin position="3"/>
        <end position="71"/>
    </location>
</feature>
<dbReference type="RefSeq" id="WP_182529847.1">
    <property type="nucleotide sequence ID" value="NZ_JACGXL010000001.1"/>
</dbReference>
<accession>A0A839EYP4</accession>
<dbReference type="PANTHER" id="PTHR30204:SF97">
    <property type="entry name" value="MERR FAMILY REGULATORY PROTEIN"/>
    <property type="match status" value="1"/>
</dbReference>
<dbReference type="PRINTS" id="PR00040">
    <property type="entry name" value="HTHMERR"/>
</dbReference>
<dbReference type="PROSITE" id="PS50937">
    <property type="entry name" value="HTH_MERR_2"/>
    <property type="match status" value="1"/>
</dbReference>
<keyword evidence="1 3" id="KW-0238">DNA-binding</keyword>
<reference evidence="3 4" key="1">
    <citation type="submission" date="2020-07" db="EMBL/GenBank/DDBJ databases">
        <title>Genomic Encyclopedia of Type Strains, Phase IV (KMG-V): Genome sequencing to study the core and pangenomes of soil and plant-associated prokaryotes.</title>
        <authorList>
            <person name="Whitman W."/>
        </authorList>
    </citation>
    <scope>NUCLEOTIDE SEQUENCE [LARGE SCALE GENOMIC DNA]</scope>
    <source>
        <strain evidence="3 4">RH2WT43</strain>
    </source>
</reference>
<dbReference type="InterPro" id="IPR047057">
    <property type="entry name" value="MerR_fam"/>
</dbReference>
<keyword evidence="4" id="KW-1185">Reference proteome</keyword>